<evidence type="ECO:0000313" key="1">
    <source>
        <dbReference type="EMBL" id="KHJ34971.1"/>
    </source>
</evidence>
<comment type="caution">
    <text evidence="1">The sequence shown here is derived from an EMBL/GenBank/DDBJ whole genome shotgun (WGS) entry which is preliminary data.</text>
</comment>
<dbReference type="Proteomes" id="UP000030854">
    <property type="component" value="Unassembled WGS sequence"/>
</dbReference>
<accession>A0A0B1PDE3</accession>
<organism evidence="1 2">
    <name type="scientific">Uncinula necator</name>
    <name type="common">Grape powdery mildew</name>
    <dbReference type="NCBI Taxonomy" id="52586"/>
    <lineage>
        <taxon>Eukaryota</taxon>
        <taxon>Fungi</taxon>
        <taxon>Dikarya</taxon>
        <taxon>Ascomycota</taxon>
        <taxon>Pezizomycotina</taxon>
        <taxon>Leotiomycetes</taxon>
        <taxon>Erysiphales</taxon>
        <taxon>Erysiphaceae</taxon>
        <taxon>Erysiphe</taxon>
    </lineage>
</organism>
<protein>
    <submittedName>
        <fullName evidence="1">Uncharacterized protein</fullName>
    </submittedName>
</protein>
<proteinExistence type="predicted"/>
<gene>
    <name evidence="1" type="ORF">EV44_g3366</name>
</gene>
<sequence>MSAVDPKPTYTLKTEIYLVSLALSCRIAAVRKELLKMAGMPLNATERLDIMDKIHAKHLVDYIENDIEDGKEISLVELLIGRKEDQIREGLDNTGVQCIARAFVEWSSNCDTVYTGSRAAFIVMEDLVIAETYINMEMKDRFSKAADLAVGLTHASACALKMHPEATYAVITNMYREFVLRCGEVVHIREVAEDISFHTVSRRVRRAYAFAMSRRSFKAKDQVFQDGVSTKRFKERLSGAIRRNEDHISGIEYFFMGPVRAIKRGGELYIVDQDNIHKVYHTFHRRMMAVFSAHMSEISSACSYSAKITKDFFDTLIKAASDLAKKGRPIS</sequence>
<dbReference type="HOGENOM" id="CLU_839906_0_0_1"/>
<keyword evidence="2" id="KW-1185">Reference proteome</keyword>
<dbReference type="EMBL" id="JNVN01000601">
    <property type="protein sequence ID" value="KHJ34971.1"/>
    <property type="molecule type" value="Genomic_DNA"/>
</dbReference>
<reference evidence="1 2" key="1">
    <citation type="journal article" date="2014" name="BMC Genomics">
        <title>Adaptive genomic structural variation in the grape powdery mildew pathogen, Erysiphe necator.</title>
        <authorList>
            <person name="Jones L."/>
            <person name="Riaz S."/>
            <person name="Morales-Cruz A."/>
            <person name="Amrine K.C."/>
            <person name="McGuire B."/>
            <person name="Gubler W.D."/>
            <person name="Walker M.A."/>
            <person name="Cantu D."/>
        </authorList>
    </citation>
    <scope>NUCLEOTIDE SEQUENCE [LARGE SCALE GENOMIC DNA]</scope>
    <source>
        <strain evidence="2">c</strain>
    </source>
</reference>
<evidence type="ECO:0000313" key="2">
    <source>
        <dbReference type="Proteomes" id="UP000030854"/>
    </source>
</evidence>
<dbReference type="AlphaFoldDB" id="A0A0B1PDE3"/>
<name>A0A0B1PDE3_UNCNE</name>